<proteinExistence type="predicted"/>
<dbReference type="AlphaFoldDB" id="A0A7H2BC61"/>
<dbReference type="GO" id="GO:0003824">
    <property type="term" value="F:catalytic activity"/>
    <property type="evidence" value="ECO:0007669"/>
    <property type="project" value="InterPro"/>
</dbReference>
<dbReference type="InterPro" id="IPR052353">
    <property type="entry name" value="Benzoxazolinone_Detox_Enz"/>
</dbReference>
<gene>
    <name evidence="2" type="ORF">IDM49_08395</name>
</gene>
<dbReference type="Pfam" id="PF03473">
    <property type="entry name" value="MOSC"/>
    <property type="match status" value="1"/>
</dbReference>
<evidence type="ECO:0000259" key="1">
    <source>
        <dbReference type="PROSITE" id="PS51340"/>
    </source>
</evidence>
<accession>A0A7H2BC61</accession>
<dbReference type="SUPFAM" id="SSF50800">
    <property type="entry name" value="PK beta-barrel domain-like"/>
    <property type="match status" value="1"/>
</dbReference>
<dbReference type="PANTHER" id="PTHR30212">
    <property type="entry name" value="PROTEIN YIIM"/>
    <property type="match status" value="1"/>
</dbReference>
<protein>
    <submittedName>
        <fullName evidence="2">MOSC domain-containing protein</fullName>
    </submittedName>
</protein>
<dbReference type="KEGG" id="rter:IDM49_08395"/>
<dbReference type="Proteomes" id="UP000516404">
    <property type="component" value="Chromosome"/>
</dbReference>
<dbReference type="InterPro" id="IPR011037">
    <property type="entry name" value="Pyrv_Knase-like_insert_dom_sf"/>
</dbReference>
<evidence type="ECO:0000313" key="3">
    <source>
        <dbReference type="Proteomes" id="UP000516404"/>
    </source>
</evidence>
<name>A0A7H2BC61_9MICC</name>
<dbReference type="PROSITE" id="PS51340">
    <property type="entry name" value="MOSC"/>
    <property type="match status" value="1"/>
</dbReference>
<sequence>MSLETPVRTTTPHIVSTNIARPFPAPDQPHRPTGIHKVAVDSISVFAPGPRYGDGSGVEGDLVGNAKHHGGADKAVYIFAREELDFWSEQGGVNYANGMFGENLTTVGVNWSEVLINQRFSVGTAVLEVSVPRQPCRTFAMWLERQGWVKTFAAHGDCGAYARVIAPGIIKPKHDIVFHDRPEHGITMGMVFAAKMGNKNIAQDVVAAHCLPEHHHQQLVKLIS</sequence>
<dbReference type="RefSeq" id="WP_190724178.1">
    <property type="nucleotide sequence ID" value="NZ_CP061539.1"/>
</dbReference>
<keyword evidence="3" id="KW-1185">Reference proteome</keyword>
<dbReference type="InterPro" id="IPR005302">
    <property type="entry name" value="MoCF_Sase_C"/>
</dbReference>
<reference evidence="2 3" key="1">
    <citation type="submission" date="2020-09" db="EMBL/GenBank/DDBJ databases">
        <title>Investigation of environmental microbes.</title>
        <authorList>
            <person name="Ou Y."/>
            <person name="Kang Q."/>
        </authorList>
    </citation>
    <scope>NUCLEOTIDE SEQUENCE [LARGE SCALE GENOMIC DNA]</scope>
    <source>
        <strain evidence="2 3">KJZ-14</strain>
    </source>
</reference>
<feature type="domain" description="MOSC" evidence="1">
    <location>
        <begin position="45"/>
        <end position="179"/>
    </location>
</feature>
<dbReference type="GO" id="GO:0030151">
    <property type="term" value="F:molybdenum ion binding"/>
    <property type="evidence" value="ECO:0007669"/>
    <property type="project" value="InterPro"/>
</dbReference>
<evidence type="ECO:0000313" key="2">
    <source>
        <dbReference type="EMBL" id="QNV37257.1"/>
    </source>
</evidence>
<dbReference type="EMBL" id="CP061539">
    <property type="protein sequence ID" value="QNV37257.1"/>
    <property type="molecule type" value="Genomic_DNA"/>
</dbReference>
<dbReference type="GO" id="GO:0030170">
    <property type="term" value="F:pyridoxal phosphate binding"/>
    <property type="evidence" value="ECO:0007669"/>
    <property type="project" value="InterPro"/>
</dbReference>
<dbReference type="PANTHER" id="PTHR30212:SF2">
    <property type="entry name" value="PROTEIN YIIM"/>
    <property type="match status" value="1"/>
</dbReference>
<dbReference type="Gene3D" id="2.40.33.20">
    <property type="entry name" value="PK beta-barrel domain-like"/>
    <property type="match status" value="1"/>
</dbReference>
<organism evidence="2 3">
    <name type="scientific">Rothia terrae</name>
    <dbReference type="NCBI Taxonomy" id="396015"/>
    <lineage>
        <taxon>Bacteria</taxon>
        <taxon>Bacillati</taxon>
        <taxon>Actinomycetota</taxon>
        <taxon>Actinomycetes</taxon>
        <taxon>Micrococcales</taxon>
        <taxon>Micrococcaceae</taxon>
        <taxon>Rothia</taxon>
    </lineage>
</organism>
<dbReference type="GeneID" id="96624259"/>